<dbReference type="AlphaFoldDB" id="A0A1C7M327"/>
<dbReference type="Gene3D" id="2.60.120.620">
    <property type="entry name" value="q2cbj1_9rhob like domain"/>
    <property type="match status" value="1"/>
</dbReference>
<protein>
    <recommendedName>
        <fullName evidence="1">Prolyl 4-hydroxylase alpha subunit Fe(2+) 2OG dioxygenase domain-containing protein</fullName>
    </recommendedName>
</protein>
<feature type="domain" description="Prolyl 4-hydroxylase alpha subunit Fe(2+) 2OG dioxygenase" evidence="1">
    <location>
        <begin position="101"/>
        <end position="193"/>
    </location>
</feature>
<organism evidence="2 3">
    <name type="scientific">Grifola frondosa</name>
    <name type="common">Maitake</name>
    <name type="synonym">Polyporus frondosus</name>
    <dbReference type="NCBI Taxonomy" id="5627"/>
    <lineage>
        <taxon>Eukaryota</taxon>
        <taxon>Fungi</taxon>
        <taxon>Dikarya</taxon>
        <taxon>Basidiomycota</taxon>
        <taxon>Agaricomycotina</taxon>
        <taxon>Agaricomycetes</taxon>
        <taxon>Polyporales</taxon>
        <taxon>Grifolaceae</taxon>
        <taxon>Grifola</taxon>
    </lineage>
</organism>
<dbReference type="STRING" id="5627.A0A1C7M327"/>
<dbReference type="Proteomes" id="UP000092993">
    <property type="component" value="Unassembled WGS sequence"/>
</dbReference>
<dbReference type="PANTHER" id="PTHR33099">
    <property type="entry name" value="FE2OG DIOXYGENASE DOMAIN-CONTAINING PROTEIN"/>
    <property type="match status" value="1"/>
</dbReference>
<dbReference type="OrthoDB" id="27483at2759"/>
<dbReference type="EMBL" id="LUGG01000011">
    <property type="protein sequence ID" value="OBZ71331.1"/>
    <property type="molecule type" value="Genomic_DNA"/>
</dbReference>
<evidence type="ECO:0000313" key="2">
    <source>
        <dbReference type="EMBL" id="OBZ71331.1"/>
    </source>
</evidence>
<dbReference type="PANTHER" id="PTHR33099:SF7">
    <property type="entry name" value="MYND-TYPE DOMAIN-CONTAINING PROTEIN"/>
    <property type="match status" value="1"/>
</dbReference>
<keyword evidence="3" id="KW-1185">Reference proteome</keyword>
<gene>
    <name evidence="2" type="ORF">A0H81_08864</name>
</gene>
<dbReference type="InterPro" id="IPR044862">
    <property type="entry name" value="Pro_4_hyd_alph_FE2OG_OXY"/>
</dbReference>
<proteinExistence type="predicted"/>
<evidence type="ECO:0000313" key="3">
    <source>
        <dbReference type="Proteomes" id="UP000092993"/>
    </source>
</evidence>
<reference evidence="2 3" key="1">
    <citation type="submission" date="2016-03" db="EMBL/GenBank/DDBJ databases">
        <title>Whole genome sequencing of Grifola frondosa 9006-11.</title>
        <authorList>
            <person name="Min B."/>
            <person name="Park H."/>
            <person name="Kim J.-G."/>
            <person name="Cho H."/>
            <person name="Oh Y.-L."/>
            <person name="Kong W.-S."/>
            <person name="Choi I.-G."/>
        </authorList>
    </citation>
    <scope>NUCLEOTIDE SEQUENCE [LARGE SCALE GENOMIC DNA]</scope>
    <source>
        <strain evidence="2 3">9006-11</strain>
    </source>
</reference>
<name>A0A1C7M327_GRIFR</name>
<accession>A0A1C7M327</accession>
<evidence type="ECO:0000259" key="1">
    <source>
        <dbReference type="Pfam" id="PF13640"/>
    </source>
</evidence>
<comment type="caution">
    <text evidence="2">The sequence shown here is derived from an EMBL/GenBank/DDBJ whole genome shotgun (WGS) entry which is preliminary data.</text>
</comment>
<dbReference type="Pfam" id="PF13640">
    <property type="entry name" value="2OG-FeII_Oxy_3"/>
    <property type="match status" value="1"/>
</dbReference>
<sequence>MPIPGGNFVLYYGKGYPAGRVNLLNASNKKLEYLARACDPATFGVARKDVLDETYRKVGKLDAAHFAIQFDLERSGLAGVIRSGLLEGHDEKKAISAELYKLNVYGKGSFFKAHKDTPRSKTMFGSLVIVFPTPHEGGALSLRHNGDEWVFDSSKILADEQEPRIAYIAFYSDVEHEVALVTSGYRVTITYNLYFASPLAAEVAAAHPLSAYESDFKSVFQALLDEPTFLADGGHLGFGLRHQYPIPWTDYESHSLVDLAHCLKGSDAVLMKVCRELRLDASLKMAFEDRMRSVVVMCNRAINFDGAYLEEPISYFLRANYGGKNVSYLDYSSPGLGLETLDMEVCWVTERTNFNRVESTYIAYGNEPCVEYAYGDICLVVQVEGFGSRVRAAM</sequence>
<dbReference type="OMA" id="DGAMEEH"/>